<dbReference type="InterPro" id="IPR016188">
    <property type="entry name" value="PurM-like_N"/>
</dbReference>
<comment type="caution">
    <text evidence="4">The sequence shown here is derived from an EMBL/GenBank/DDBJ whole genome shotgun (WGS) entry which is preliminary data.</text>
</comment>
<dbReference type="Gene3D" id="3.90.650.10">
    <property type="entry name" value="PurM-like C-terminal domain"/>
    <property type="match status" value="1"/>
</dbReference>
<dbReference type="InterPro" id="IPR010918">
    <property type="entry name" value="PurM-like_C_dom"/>
</dbReference>
<proteinExistence type="inferred from homology"/>
<dbReference type="InterPro" id="IPR011854">
    <property type="entry name" value="HypE"/>
</dbReference>
<dbReference type="CDD" id="cd02197">
    <property type="entry name" value="HypE"/>
    <property type="match status" value="1"/>
</dbReference>
<evidence type="ECO:0000259" key="3">
    <source>
        <dbReference type="Pfam" id="PF02769"/>
    </source>
</evidence>
<dbReference type="GO" id="GO:0051604">
    <property type="term" value="P:protein maturation"/>
    <property type="evidence" value="ECO:0007669"/>
    <property type="project" value="TreeGrafter"/>
</dbReference>
<dbReference type="PIRSF" id="PIRSF005644">
    <property type="entry name" value="Hdrgns_mtr_HypE"/>
    <property type="match status" value="1"/>
</dbReference>
<reference evidence="4" key="1">
    <citation type="submission" date="2019-03" db="EMBL/GenBank/DDBJ databases">
        <title>Lake Tanganyika Metagenome-Assembled Genomes (MAGs).</title>
        <authorList>
            <person name="Tran P."/>
        </authorList>
    </citation>
    <scope>NUCLEOTIDE SEQUENCE</scope>
    <source>
        <strain evidence="4">K_DeepCast_150m_m2_040</strain>
    </source>
</reference>
<comment type="similarity">
    <text evidence="1">Belongs to the HypE family.</text>
</comment>
<dbReference type="AlphaFoldDB" id="A0A938BQV5"/>
<dbReference type="InterPro" id="IPR036921">
    <property type="entry name" value="PurM-like_N_sf"/>
</dbReference>
<protein>
    <submittedName>
        <fullName evidence="4">Hydrogenase expression/formation protein HypE</fullName>
    </submittedName>
</protein>
<dbReference type="EMBL" id="VGIR01000016">
    <property type="protein sequence ID" value="MBM3331020.1"/>
    <property type="molecule type" value="Genomic_DNA"/>
</dbReference>
<sequence>MTKLAEPEWNPPVIVGDIVDSRIVMGHGAGGKKMHRLIKNVFVKHFGSPALRNLADAAVLPGLQVKTGTVPRSTRTRGTVPVFGELVMTTDSYVVQPIFFPGGDIGKLAVCGTVNDLAVMGAKPRFISLAFVLREGLEVTKLEAICRSIAAECRKAGIQVVTGDTKVIERGEADELYINTTGIGTRLPGAQLGPEQVKPGDVILINGPIGEHEAAIAVARGAYRFKGKAESDCAALDGLVLPLLAKPGVRLMRDPTRGGLATTLNEFAEATGRGFVVDEAALPVSKHVLGVAELLGLSPFYMANEGKVVVVADPKAEARVLGGMRRHRLGRQAAMIGEVVKKPEGVWLRTRIGSLRPLIMLEAEQLPRIC</sequence>
<dbReference type="InterPro" id="IPR036676">
    <property type="entry name" value="PurM-like_C_sf"/>
</dbReference>
<organism evidence="4 5">
    <name type="scientific">candidate division WOR-3 bacterium</name>
    <dbReference type="NCBI Taxonomy" id="2052148"/>
    <lineage>
        <taxon>Bacteria</taxon>
        <taxon>Bacteria division WOR-3</taxon>
    </lineage>
</organism>
<evidence type="ECO:0000256" key="1">
    <source>
        <dbReference type="ARBA" id="ARBA00006243"/>
    </source>
</evidence>
<dbReference type="SUPFAM" id="SSF55326">
    <property type="entry name" value="PurM N-terminal domain-like"/>
    <property type="match status" value="1"/>
</dbReference>
<dbReference type="SUPFAM" id="SSF56042">
    <property type="entry name" value="PurM C-terminal domain-like"/>
    <property type="match status" value="1"/>
</dbReference>
<dbReference type="PANTHER" id="PTHR30303:SF0">
    <property type="entry name" value="CARBAMOYL DEHYDRATASE HYPE"/>
    <property type="match status" value="1"/>
</dbReference>
<dbReference type="Pfam" id="PF02769">
    <property type="entry name" value="AIRS_C"/>
    <property type="match status" value="1"/>
</dbReference>
<dbReference type="Proteomes" id="UP000779900">
    <property type="component" value="Unassembled WGS sequence"/>
</dbReference>
<evidence type="ECO:0000313" key="4">
    <source>
        <dbReference type="EMBL" id="MBM3331020.1"/>
    </source>
</evidence>
<accession>A0A938BQV5</accession>
<dbReference type="Pfam" id="PF00586">
    <property type="entry name" value="AIRS"/>
    <property type="match status" value="1"/>
</dbReference>
<dbReference type="PANTHER" id="PTHR30303">
    <property type="entry name" value="HYDROGENASE ISOENZYMES FORMATION PROTEIN HYPE"/>
    <property type="match status" value="1"/>
</dbReference>
<dbReference type="Gene3D" id="3.30.1330.10">
    <property type="entry name" value="PurM-like, N-terminal domain"/>
    <property type="match status" value="1"/>
</dbReference>
<evidence type="ECO:0000259" key="2">
    <source>
        <dbReference type="Pfam" id="PF00586"/>
    </source>
</evidence>
<feature type="domain" description="PurM-like N-terminal" evidence="2">
    <location>
        <begin position="85"/>
        <end position="185"/>
    </location>
</feature>
<dbReference type="NCBIfam" id="TIGR02124">
    <property type="entry name" value="hypE"/>
    <property type="match status" value="1"/>
</dbReference>
<feature type="domain" description="PurM-like C-terminal" evidence="3">
    <location>
        <begin position="198"/>
        <end position="344"/>
    </location>
</feature>
<gene>
    <name evidence="4" type="primary">hypE</name>
    <name evidence="4" type="ORF">FJY68_04110</name>
</gene>
<name>A0A938BQV5_UNCW3</name>
<evidence type="ECO:0000313" key="5">
    <source>
        <dbReference type="Proteomes" id="UP000779900"/>
    </source>
</evidence>